<organism evidence="6 7">
    <name type="scientific">Pseudomonas putida</name>
    <name type="common">Arthrobacter siderocapsulatus</name>
    <dbReference type="NCBI Taxonomy" id="303"/>
    <lineage>
        <taxon>Bacteria</taxon>
        <taxon>Pseudomonadati</taxon>
        <taxon>Pseudomonadota</taxon>
        <taxon>Gammaproteobacteria</taxon>
        <taxon>Pseudomonadales</taxon>
        <taxon>Pseudomonadaceae</taxon>
        <taxon>Pseudomonas</taxon>
    </lineage>
</organism>
<dbReference type="GO" id="GO:0003677">
    <property type="term" value="F:DNA binding"/>
    <property type="evidence" value="ECO:0007669"/>
    <property type="project" value="UniProtKB-KW"/>
</dbReference>
<keyword evidence="2" id="KW-0238">DNA-binding</keyword>
<feature type="domain" description="HTH crp-type" evidence="5">
    <location>
        <begin position="158"/>
        <end position="231"/>
    </location>
</feature>
<keyword evidence="1" id="KW-0805">Transcription regulation</keyword>
<dbReference type="InterPro" id="IPR050397">
    <property type="entry name" value="Env_Response_Regulators"/>
</dbReference>
<dbReference type="GO" id="GO:0003700">
    <property type="term" value="F:DNA-binding transcription factor activity"/>
    <property type="evidence" value="ECO:0007669"/>
    <property type="project" value="TreeGrafter"/>
</dbReference>
<dbReference type="PROSITE" id="PS50042">
    <property type="entry name" value="CNMP_BINDING_3"/>
    <property type="match status" value="1"/>
</dbReference>
<dbReference type="InterPro" id="IPR036390">
    <property type="entry name" value="WH_DNA-bd_sf"/>
</dbReference>
<reference evidence="6 7" key="1">
    <citation type="submission" date="2015-10" db="EMBL/GenBank/DDBJ databases">
        <title>Pseudomonas putida clinical strains.</title>
        <authorList>
            <person name="Molina L."/>
            <person name="Udaondo Z."/>
        </authorList>
    </citation>
    <scope>NUCLEOTIDE SEQUENCE [LARGE SCALE GENOMIC DNA]</scope>
    <source>
        <strain evidence="6 7">HB13667</strain>
    </source>
</reference>
<protein>
    <submittedName>
        <fullName evidence="6">Transcriptional regulator</fullName>
    </submittedName>
</protein>
<dbReference type="CDD" id="cd00092">
    <property type="entry name" value="HTH_CRP"/>
    <property type="match status" value="1"/>
</dbReference>
<dbReference type="AlphaFoldDB" id="A0A0P7CPK1"/>
<dbReference type="Gene3D" id="1.10.10.10">
    <property type="entry name" value="Winged helix-like DNA-binding domain superfamily/Winged helix DNA-binding domain"/>
    <property type="match status" value="1"/>
</dbReference>
<dbReference type="PANTHER" id="PTHR24567:SF75">
    <property type="entry name" value="FUMARATE AND NITRATE REDUCTION REGULATORY PROTEIN"/>
    <property type="match status" value="1"/>
</dbReference>
<keyword evidence="3" id="KW-0804">Transcription</keyword>
<dbReference type="Gene3D" id="2.60.120.10">
    <property type="entry name" value="Jelly Rolls"/>
    <property type="match status" value="1"/>
</dbReference>
<dbReference type="PROSITE" id="PS51063">
    <property type="entry name" value="HTH_CRP_2"/>
    <property type="match status" value="1"/>
</dbReference>
<dbReference type="SMART" id="SM00100">
    <property type="entry name" value="cNMP"/>
    <property type="match status" value="1"/>
</dbReference>
<dbReference type="PRINTS" id="PR00034">
    <property type="entry name" value="HTHCRP"/>
</dbReference>
<evidence type="ECO:0000256" key="1">
    <source>
        <dbReference type="ARBA" id="ARBA00023015"/>
    </source>
</evidence>
<dbReference type="FunFam" id="1.10.10.10:FF:000028">
    <property type="entry name" value="Fumarate/nitrate reduction transcriptional regulator Fnr"/>
    <property type="match status" value="1"/>
</dbReference>
<dbReference type="Pfam" id="PF00027">
    <property type="entry name" value="cNMP_binding"/>
    <property type="match status" value="1"/>
</dbReference>
<dbReference type="Proteomes" id="UP000050437">
    <property type="component" value="Unassembled WGS sequence"/>
</dbReference>
<dbReference type="RefSeq" id="WP_024086875.1">
    <property type="nucleotide sequence ID" value="NZ_LKKS01000097.1"/>
</dbReference>
<proteinExistence type="predicted"/>
<dbReference type="SUPFAM" id="SSF46785">
    <property type="entry name" value="Winged helix' DNA-binding domain"/>
    <property type="match status" value="1"/>
</dbReference>
<evidence type="ECO:0000313" key="7">
    <source>
        <dbReference type="Proteomes" id="UP000050437"/>
    </source>
</evidence>
<name>A0A0P7CPK1_PSEPU</name>
<dbReference type="InterPro" id="IPR012318">
    <property type="entry name" value="HTH_CRP"/>
</dbReference>
<evidence type="ECO:0000256" key="3">
    <source>
        <dbReference type="ARBA" id="ARBA00023163"/>
    </source>
</evidence>
<dbReference type="InterPro" id="IPR014710">
    <property type="entry name" value="RmlC-like_jellyroll"/>
</dbReference>
<dbReference type="InterPro" id="IPR036388">
    <property type="entry name" value="WH-like_DNA-bd_sf"/>
</dbReference>
<dbReference type="EMBL" id="LKKS01000097">
    <property type="protein sequence ID" value="KPM63301.1"/>
    <property type="molecule type" value="Genomic_DNA"/>
</dbReference>
<dbReference type="SMART" id="SM00419">
    <property type="entry name" value="HTH_CRP"/>
    <property type="match status" value="1"/>
</dbReference>
<sequence>MSGPEDMGIKPQVKCLACSLSRLCLPASLSVDEVEKLERIIRRNRPLKRGEYLFKADEPMEHVFALRSGVIKNFLIDTEGNERVTGFVLPGEILGLDAIGASHYRSYALALDVSLVCSIRLDQLVDLSGQIPGLRYQLLHMLSLGIQGKDEHLRCCHGRAEQRLSLFLLGMAARYQERGLRADVLNLPMSRGDIANYLDLTLETVSRLFSRFNQAGLLQCVGREVRLIDQQGLLKLSRMEEPN</sequence>
<dbReference type="CDD" id="cd00038">
    <property type="entry name" value="CAP_ED"/>
    <property type="match status" value="1"/>
</dbReference>
<evidence type="ECO:0000259" key="4">
    <source>
        <dbReference type="PROSITE" id="PS50042"/>
    </source>
</evidence>
<dbReference type="PANTHER" id="PTHR24567">
    <property type="entry name" value="CRP FAMILY TRANSCRIPTIONAL REGULATORY PROTEIN"/>
    <property type="match status" value="1"/>
</dbReference>
<dbReference type="InterPro" id="IPR018490">
    <property type="entry name" value="cNMP-bd_dom_sf"/>
</dbReference>
<dbReference type="Pfam" id="PF13545">
    <property type="entry name" value="HTH_Crp_2"/>
    <property type="match status" value="1"/>
</dbReference>
<dbReference type="GO" id="GO:0005829">
    <property type="term" value="C:cytosol"/>
    <property type="evidence" value="ECO:0007669"/>
    <property type="project" value="TreeGrafter"/>
</dbReference>
<dbReference type="InterPro" id="IPR000595">
    <property type="entry name" value="cNMP-bd_dom"/>
</dbReference>
<dbReference type="SUPFAM" id="SSF51206">
    <property type="entry name" value="cAMP-binding domain-like"/>
    <property type="match status" value="1"/>
</dbReference>
<comment type="caution">
    <text evidence="6">The sequence shown here is derived from an EMBL/GenBank/DDBJ whole genome shotgun (WGS) entry which is preliminary data.</text>
</comment>
<feature type="domain" description="Cyclic nucleotide-binding" evidence="4">
    <location>
        <begin position="25"/>
        <end position="99"/>
    </location>
</feature>
<accession>A0A0P7CPK1</accession>
<evidence type="ECO:0000313" key="6">
    <source>
        <dbReference type="EMBL" id="KPM63301.1"/>
    </source>
</evidence>
<gene>
    <name evidence="6" type="ORF">HB13667_15130</name>
</gene>
<dbReference type="GeneID" id="92661005"/>
<evidence type="ECO:0000256" key="2">
    <source>
        <dbReference type="ARBA" id="ARBA00023125"/>
    </source>
</evidence>
<evidence type="ECO:0000259" key="5">
    <source>
        <dbReference type="PROSITE" id="PS51063"/>
    </source>
</evidence>